<feature type="transmembrane region" description="Helical" evidence="11">
    <location>
        <begin position="21"/>
        <end position="39"/>
    </location>
</feature>
<dbReference type="PANTHER" id="PTHR24305:SF29">
    <property type="entry name" value="BENZOATE-PARA-HYDROXYLASE"/>
    <property type="match status" value="1"/>
</dbReference>
<evidence type="ECO:0000256" key="3">
    <source>
        <dbReference type="ARBA" id="ARBA00010617"/>
    </source>
</evidence>
<protein>
    <submittedName>
        <fullName evidence="12">Cytochrome P450 monooxygenase</fullName>
    </submittedName>
</protein>
<dbReference type="GO" id="GO:0005506">
    <property type="term" value="F:iron ion binding"/>
    <property type="evidence" value="ECO:0007669"/>
    <property type="project" value="InterPro"/>
</dbReference>
<evidence type="ECO:0000256" key="6">
    <source>
        <dbReference type="ARBA" id="ARBA00023002"/>
    </source>
</evidence>
<dbReference type="PROSITE" id="PS00086">
    <property type="entry name" value="CYTOCHROME_P450"/>
    <property type="match status" value="1"/>
</dbReference>
<keyword evidence="11" id="KW-1133">Transmembrane helix</keyword>
<comment type="pathway">
    <text evidence="2">Secondary metabolite biosynthesis.</text>
</comment>
<keyword evidence="11" id="KW-0472">Membrane</keyword>
<evidence type="ECO:0000256" key="8">
    <source>
        <dbReference type="ARBA" id="ARBA00023033"/>
    </source>
</evidence>
<dbReference type="InterPro" id="IPR001128">
    <property type="entry name" value="Cyt_P450"/>
</dbReference>
<evidence type="ECO:0000256" key="5">
    <source>
        <dbReference type="ARBA" id="ARBA00022723"/>
    </source>
</evidence>
<dbReference type="GO" id="GO:0016705">
    <property type="term" value="F:oxidoreductase activity, acting on paired donors, with incorporation or reduction of molecular oxygen"/>
    <property type="evidence" value="ECO:0007669"/>
    <property type="project" value="InterPro"/>
</dbReference>
<gene>
    <name evidence="12" type="ORF">K435DRAFT_850579</name>
</gene>
<dbReference type="InterPro" id="IPR002401">
    <property type="entry name" value="Cyt_P450_E_grp-I"/>
</dbReference>
<keyword evidence="6 10" id="KW-0560">Oxidoreductase</keyword>
<dbReference type="OrthoDB" id="1470350at2759"/>
<accession>A0A4V4HI02</accession>
<keyword evidence="7 9" id="KW-0408">Iron</keyword>
<evidence type="ECO:0000256" key="7">
    <source>
        <dbReference type="ARBA" id="ARBA00023004"/>
    </source>
</evidence>
<dbReference type="Gene3D" id="1.10.630.10">
    <property type="entry name" value="Cytochrome P450"/>
    <property type="match status" value="1"/>
</dbReference>
<feature type="binding site" description="axial binding residue" evidence="9">
    <location>
        <position position="519"/>
    </location>
    <ligand>
        <name>heme</name>
        <dbReference type="ChEBI" id="CHEBI:30413"/>
    </ligand>
    <ligandPart>
        <name>Fe</name>
        <dbReference type="ChEBI" id="CHEBI:18248"/>
    </ligandPart>
</feature>
<evidence type="ECO:0000256" key="2">
    <source>
        <dbReference type="ARBA" id="ARBA00005179"/>
    </source>
</evidence>
<proteinExistence type="inferred from homology"/>
<evidence type="ECO:0000256" key="10">
    <source>
        <dbReference type="RuleBase" id="RU000461"/>
    </source>
</evidence>
<name>A0A4V4HI02_DENBC</name>
<dbReference type="PRINTS" id="PR00385">
    <property type="entry name" value="P450"/>
</dbReference>
<dbReference type="Pfam" id="PF00067">
    <property type="entry name" value="p450"/>
    <property type="match status" value="2"/>
</dbReference>
<keyword evidence="13" id="KW-1185">Reference proteome</keyword>
<evidence type="ECO:0000313" key="13">
    <source>
        <dbReference type="Proteomes" id="UP000297245"/>
    </source>
</evidence>
<dbReference type="InterPro" id="IPR017972">
    <property type="entry name" value="Cyt_P450_CS"/>
</dbReference>
<evidence type="ECO:0000256" key="4">
    <source>
        <dbReference type="ARBA" id="ARBA00022617"/>
    </source>
</evidence>
<comment type="similarity">
    <text evidence="3 10">Belongs to the cytochrome P450 family.</text>
</comment>
<evidence type="ECO:0000256" key="1">
    <source>
        <dbReference type="ARBA" id="ARBA00001971"/>
    </source>
</evidence>
<dbReference type="Proteomes" id="UP000297245">
    <property type="component" value="Unassembled WGS sequence"/>
</dbReference>
<reference evidence="12 13" key="1">
    <citation type="journal article" date="2019" name="Nat. Ecol. Evol.">
        <title>Megaphylogeny resolves global patterns of mushroom evolution.</title>
        <authorList>
            <person name="Varga T."/>
            <person name="Krizsan K."/>
            <person name="Foldi C."/>
            <person name="Dima B."/>
            <person name="Sanchez-Garcia M."/>
            <person name="Sanchez-Ramirez S."/>
            <person name="Szollosi G.J."/>
            <person name="Szarkandi J.G."/>
            <person name="Papp V."/>
            <person name="Albert L."/>
            <person name="Andreopoulos W."/>
            <person name="Angelini C."/>
            <person name="Antonin V."/>
            <person name="Barry K.W."/>
            <person name="Bougher N.L."/>
            <person name="Buchanan P."/>
            <person name="Buyck B."/>
            <person name="Bense V."/>
            <person name="Catcheside P."/>
            <person name="Chovatia M."/>
            <person name="Cooper J."/>
            <person name="Damon W."/>
            <person name="Desjardin D."/>
            <person name="Finy P."/>
            <person name="Geml J."/>
            <person name="Haridas S."/>
            <person name="Hughes K."/>
            <person name="Justo A."/>
            <person name="Karasinski D."/>
            <person name="Kautmanova I."/>
            <person name="Kiss B."/>
            <person name="Kocsube S."/>
            <person name="Kotiranta H."/>
            <person name="LaButti K.M."/>
            <person name="Lechner B.E."/>
            <person name="Liimatainen K."/>
            <person name="Lipzen A."/>
            <person name="Lukacs Z."/>
            <person name="Mihaltcheva S."/>
            <person name="Morgado L.N."/>
            <person name="Niskanen T."/>
            <person name="Noordeloos M.E."/>
            <person name="Ohm R.A."/>
            <person name="Ortiz-Santana B."/>
            <person name="Ovrebo C."/>
            <person name="Racz N."/>
            <person name="Riley R."/>
            <person name="Savchenko A."/>
            <person name="Shiryaev A."/>
            <person name="Soop K."/>
            <person name="Spirin V."/>
            <person name="Szebenyi C."/>
            <person name="Tomsovsky M."/>
            <person name="Tulloss R.E."/>
            <person name="Uehling J."/>
            <person name="Grigoriev I.V."/>
            <person name="Vagvolgyi C."/>
            <person name="Papp T."/>
            <person name="Martin F.M."/>
            <person name="Miettinen O."/>
            <person name="Hibbett D.S."/>
            <person name="Nagy L.G."/>
        </authorList>
    </citation>
    <scope>NUCLEOTIDE SEQUENCE [LARGE SCALE GENOMIC DNA]</scope>
    <source>
        <strain evidence="12 13">CBS 962.96</strain>
    </source>
</reference>
<dbReference type="GO" id="GO:0020037">
    <property type="term" value="F:heme binding"/>
    <property type="evidence" value="ECO:0007669"/>
    <property type="project" value="InterPro"/>
</dbReference>
<dbReference type="InterPro" id="IPR036396">
    <property type="entry name" value="Cyt_P450_sf"/>
</dbReference>
<keyword evidence="5 9" id="KW-0479">Metal-binding</keyword>
<dbReference type="PANTHER" id="PTHR24305">
    <property type="entry name" value="CYTOCHROME P450"/>
    <property type="match status" value="1"/>
</dbReference>
<dbReference type="GO" id="GO:0004497">
    <property type="term" value="F:monooxygenase activity"/>
    <property type="evidence" value="ECO:0007669"/>
    <property type="project" value="UniProtKB-KW"/>
</dbReference>
<evidence type="ECO:0000256" key="9">
    <source>
        <dbReference type="PIRSR" id="PIRSR602401-1"/>
    </source>
</evidence>
<comment type="cofactor">
    <cofactor evidence="1 9">
        <name>heme</name>
        <dbReference type="ChEBI" id="CHEBI:30413"/>
    </cofactor>
</comment>
<keyword evidence="8 10" id="KW-0503">Monooxygenase</keyword>
<dbReference type="CDD" id="cd11061">
    <property type="entry name" value="CYP67-like"/>
    <property type="match status" value="1"/>
</dbReference>
<dbReference type="InterPro" id="IPR050121">
    <property type="entry name" value="Cytochrome_P450_monoxygenase"/>
</dbReference>
<dbReference type="EMBL" id="ML179053">
    <property type="protein sequence ID" value="THV04726.1"/>
    <property type="molecule type" value="Genomic_DNA"/>
</dbReference>
<keyword evidence="4 9" id="KW-0349">Heme</keyword>
<organism evidence="12 13">
    <name type="scientific">Dendrothele bispora (strain CBS 962.96)</name>
    <dbReference type="NCBI Taxonomy" id="1314807"/>
    <lineage>
        <taxon>Eukaryota</taxon>
        <taxon>Fungi</taxon>
        <taxon>Dikarya</taxon>
        <taxon>Basidiomycota</taxon>
        <taxon>Agaricomycotina</taxon>
        <taxon>Agaricomycetes</taxon>
        <taxon>Agaricomycetidae</taxon>
        <taxon>Agaricales</taxon>
        <taxon>Agaricales incertae sedis</taxon>
        <taxon>Dendrothele</taxon>
    </lineage>
</organism>
<sequence>MDYLTNLRAHLSNFQFTPTNITGLTLATFFLVHFIPWLVDLHGIRSYPGPLIAKFSDIWLGVISLKGHRSENVHKLHEQYGTFVRIAPNQVSIAAPDALGVIYAHGNGALKSEFYDAFVSIQRGVFNTRDRNEHARKRKIISHIFSQKSVIEFEPQIRLYVGQLLDQWSRLYDLAVQGKSGDEGEGGWEGHDGRLWLDSLPWCNYLAFDIIGDLAFGAPFGMLSACQDKAPVPVSHQAAMASYGTASGDIETREIPAVKILNGRGEYSMSMGALPSYWRPIAKKLPWFRQGGKDVKALAGIAIMAVRRRLAADAGVDLEKEKVAGGEGASYRAGGRNDLLRKLQEGKDDQGNLMGREELTAEALTLLIAGSDTTSNSTCAIIYYLALNPAAQAKLHAELDAALDSTAPATVENVKNGKLPYFDACIDEGLRLHSTSSLGLPRIVPEGGLTIDDPLTGQSHHFNPGTVVSVPSYTIHRDPMVWGEDVEAFRPERWFEGGKEAKELRNRTFNPFSVGPRGCVGKNLAYLELQIIVGSILRKFEFVLEKEGQTLETREGFLRKPLTCRLGIKRRD</sequence>
<dbReference type="SUPFAM" id="SSF48264">
    <property type="entry name" value="Cytochrome P450"/>
    <property type="match status" value="1"/>
</dbReference>
<evidence type="ECO:0000313" key="12">
    <source>
        <dbReference type="EMBL" id="THV04726.1"/>
    </source>
</evidence>
<dbReference type="PRINTS" id="PR00463">
    <property type="entry name" value="EP450I"/>
</dbReference>
<dbReference type="AlphaFoldDB" id="A0A4V4HI02"/>
<evidence type="ECO:0000256" key="11">
    <source>
        <dbReference type="SAM" id="Phobius"/>
    </source>
</evidence>
<keyword evidence="11" id="KW-0812">Transmembrane</keyword>